<feature type="binding site" evidence="1">
    <location>
        <position position="141"/>
    </location>
    <ligand>
        <name>Zn(2+)</name>
        <dbReference type="ChEBI" id="CHEBI:29105"/>
    </ligand>
</feature>
<dbReference type="Proteomes" id="UP000799421">
    <property type="component" value="Unassembled WGS sequence"/>
</dbReference>
<dbReference type="Gene3D" id="1.20.140.30">
    <property type="entry name" value="MOB kinase activator"/>
    <property type="match status" value="1"/>
</dbReference>
<feature type="region of interest" description="Disordered" evidence="2">
    <location>
        <begin position="260"/>
        <end position="290"/>
    </location>
</feature>
<feature type="binding site" evidence="1">
    <location>
        <position position="146"/>
    </location>
    <ligand>
        <name>Zn(2+)</name>
        <dbReference type="ChEBI" id="CHEBI:29105"/>
    </ligand>
</feature>
<evidence type="ECO:0000313" key="3">
    <source>
        <dbReference type="EMBL" id="KAF2864396.1"/>
    </source>
</evidence>
<organism evidence="3 4">
    <name type="scientific">Piedraia hortae CBS 480.64</name>
    <dbReference type="NCBI Taxonomy" id="1314780"/>
    <lineage>
        <taxon>Eukaryota</taxon>
        <taxon>Fungi</taxon>
        <taxon>Dikarya</taxon>
        <taxon>Ascomycota</taxon>
        <taxon>Pezizomycotina</taxon>
        <taxon>Dothideomycetes</taxon>
        <taxon>Dothideomycetidae</taxon>
        <taxon>Capnodiales</taxon>
        <taxon>Piedraiaceae</taxon>
        <taxon>Piedraia</taxon>
    </lineage>
</organism>
<evidence type="ECO:0000313" key="4">
    <source>
        <dbReference type="Proteomes" id="UP000799421"/>
    </source>
</evidence>
<keyword evidence="4" id="KW-1185">Reference proteome</keyword>
<feature type="compositionally biased region" description="Basic and acidic residues" evidence="2">
    <location>
        <begin position="370"/>
        <end position="398"/>
    </location>
</feature>
<sequence length="398" mass="43934">MAAAASPRLPSPPPMAEDQTIPTSPGMSLVEEPSHAPTDSNASRRIRPGSKAIDMEGPPLVPLEDIESAFPLAEHLKALYHSYTHPSGSDQTVPLSAAHAEEISQPPPNTSEEIWLYELSRFLVLKTNVIVVALLTATPACSAVTCPEMQVSQWQYLCAVHDPPKACAAIDYSCHTLDWAATVLTSSVTFPSRLGLGNDSKTLALQMKELTNVFRRLYRIYAHAWSQHKEVFLRVESETGIYGFFKQVCETYGVIPREGYTIPDDFESTGEENDTEKEDGEEKVPVEGRKKNNRLRVVMRRDGLYAGRSASVSTVIPEEEGEELEGEDLETPIDDVPIDEKAEDVGNEPQGVTESENVEVFSTDDDETEDKAKEAKREVDEAPKEAKDEKEGGDDEKK</sequence>
<keyword evidence="1" id="KW-0479">Metal-binding</keyword>
<feature type="binding site" evidence="1">
    <location>
        <position position="228"/>
    </location>
    <ligand>
        <name>Zn(2+)</name>
        <dbReference type="ChEBI" id="CHEBI:29105"/>
    </ligand>
</feature>
<feature type="compositionally biased region" description="Basic and acidic residues" evidence="2">
    <location>
        <begin position="280"/>
        <end position="290"/>
    </location>
</feature>
<dbReference type="SUPFAM" id="SSF101152">
    <property type="entry name" value="Mob1/phocein"/>
    <property type="match status" value="1"/>
</dbReference>
<evidence type="ECO:0000256" key="1">
    <source>
        <dbReference type="PIRSR" id="PIRSR605301-1"/>
    </source>
</evidence>
<feature type="compositionally biased region" description="Acidic residues" evidence="2">
    <location>
        <begin position="264"/>
        <end position="279"/>
    </location>
</feature>
<dbReference type="EMBL" id="MU005957">
    <property type="protein sequence ID" value="KAF2864396.1"/>
    <property type="molecule type" value="Genomic_DNA"/>
</dbReference>
<dbReference type="SMART" id="SM01388">
    <property type="entry name" value="Mob1_phocein"/>
    <property type="match status" value="1"/>
</dbReference>
<feature type="compositionally biased region" description="Acidic residues" evidence="2">
    <location>
        <begin position="317"/>
        <end position="337"/>
    </location>
</feature>
<dbReference type="AlphaFoldDB" id="A0A6A7C9Z6"/>
<proteinExistence type="predicted"/>
<evidence type="ECO:0000256" key="2">
    <source>
        <dbReference type="SAM" id="MobiDB-lite"/>
    </source>
</evidence>
<accession>A0A6A7C9Z6</accession>
<gene>
    <name evidence="3" type="ORF">K470DRAFT_208394</name>
</gene>
<dbReference type="PANTHER" id="PTHR22599">
    <property type="entry name" value="MPS ONE BINDER KINASE ACTIVATOR-LIKE MOB"/>
    <property type="match status" value="1"/>
</dbReference>
<reference evidence="3" key="1">
    <citation type="journal article" date="2020" name="Stud. Mycol.">
        <title>101 Dothideomycetes genomes: a test case for predicting lifestyles and emergence of pathogens.</title>
        <authorList>
            <person name="Haridas S."/>
            <person name="Albert R."/>
            <person name="Binder M."/>
            <person name="Bloem J."/>
            <person name="Labutti K."/>
            <person name="Salamov A."/>
            <person name="Andreopoulos B."/>
            <person name="Baker S."/>
            <person name="Barry K."/>
            <person name="Bills G."/>
            <person name="Bluhm B."/>
            <person name="Cannon C."/>
            <person name="Castanera R."/>
            <person name="Culley D."/>
            <person name="Daum C."/>
            <person name="Ezra D."/>
            <person name="Gonzalez J."/>
            <person name="Henrissat B."/>
            <person name="Kuo A."/>
            <person name="Liang C."/>
            <person name="Lipzen A."/>
            <person name="Lutzoni F."/>
            <person name="Magnuson J."/>
            <person name="Mondo S."/>
            <person name="Nolan M."/>
            <person name="Ohm R."/>
            <person name="Pangilinan J."/>
            <person name="Park H.-J."/>
            <person name="Ramirez L."/>
            <person name="Alfaro M."/>
            <person name="Sun H."/>
            <person name="Tritt A."/>
            <person name="Yoshinaga Y."/>
            <person name="Zwiers L.-H."/>
            <person name="Turgeon B."/>
            <person name="Goodwin S."/>
            <person name="Spatafora J."/>
            <person name="Crous P."/>
            <person name="Grigoriev I."/>
        </authorList>
    </citation>
    <scope>NUCLEOTIDE SEQUENCE</scope>
    <source>
        <strain evidence="3">CBS 480.64</strain>
    </source>
</reference>
<feature type="binding site" evidence="1">
    <location>
        <position position="223"/>
    </location>
    <ligand>
        <name>Zn(2+)</name>
        <dbReference type="ChEBI" id="CHEBI:29105"/>
    </ligand>
</feature>
<dbReference type="InterPro" id="IPR005301">
    <property type="entry name" value="MOB_kinase_act_fam"/>
</dbReference>
<feature type="region of interest" description="Disordered" evidence="2">
    <location>
        <begin position="311"/>
        <end position="398"/>
    </location>
</feature>
<dbReference type="OrthoDB" id="10262609at2759"/>
<dbReference type="Pfam" id="PF03637">
    <property type="entry name" value="Mob1_phocein"/>
    <property type="match status" value="1"/>
</dbReference>
<keyword evidence="1" id="KW-0862">Zinc</keyword>
<feature type="region of interest" description="Disordered" evidence="2">
    <location>
        <begin position="1"/>
        <end position="58"/>
    </location>
</feature>
<name>A0A6A7C9Z6_9PEZI</name>
<protein>
    <submittedName>
        <fullName evidence="3">Mob1/phocein</fullName>
    </submittedName>
</protein>
<dbReference type="InterPro" id="IPR036703">
    <property type="entry name" value="MOB_kinase_act_sf"/>
</dbReference>